<keyword evidence="3" id="KW-1185">Reference proteome</keyword>
<protein>
    <recommendedName>
        <fullName evidence="4">Right handed beta helix domain-containing protein</fullName>
    </recommendedName>
</protein>
<dbReference type="AlphaFoldDB" id="A0A1J4JWK0"/>
<dbReference type="VEuPathDB" id="TrichDB:TRFO_29247"/>
<dbReference type="InterPro" id="IPR011050">
    <property type="entry name" value="Pectin_lyase_fold/virulence"/>
</dbReference>
<gene>
    <name evidence="2" type="ORF">TRFO_29247</name>
</gene>
<sequence length="390" mass="43378">MLNTSLLALSLGSLTSMSPFLSQQQNIYIKNSNLFNSYSNFIYNAQSLVIKSTKFSNFLDSAIMIQRQECIYNKEYTERPDSPKMNDNIICQDAMFIKCIAKVDGGAFSHFSPDSGSLSVSRTTFIECQSGLNPGDGGCIYFSGRESYINSSCVYKCSAGRDGHSFCISIRNELPNPNHCNSTVILMSSPKSAARGWQSLYLGFGKIRITDLNSTENAVVTQAGSFMMHTMDSDAIALHCTIKNNIGPWIVYLFGKQGSKIEQSNFVGNKLAKSHEQGLIMFHRLGQINNCIFSHPEGKLFKQNREGAEITVNNCVFDCPFDDEKGVALNNCKFLINDLETLPLAHLHTAMCVSNRDLMKNPIGEADIVMKMKKYFPDPKKLLKGANDEE</sequence>
<evidence type="ECO:0000256" key="1">
    <source>
        <dbReference type="SAM" id="SignalP"/>
    </source>
</evidence>
<keyword evidence="1" id="KW-0732">Signal</keyword>
<evidence type="ECO:0000313" key="3">
    <source>
        <dbReference type="Proteomes" id="UP000179807"/>
    </source>
</evidence>
<organism evidence="2 3">
    <name type="scientific">Tritrichomonas foetus</name>
    <dbReference type="NCBI Taxonomy" id="1144522"/>
    <lineage>
        <taxon>Eukaryota</taxon>
        <taxon>Metamonada</taxon>
        <taxon>Parabasalia</taxon>
        <taxon>Tritrichomonadida</taxon>
        <taxon>Tritrichomonadidae</taxon>
        <taxon>Tritrichomonas</taxon>
    </lineage>
</organism>
<evidence type="ECO:0008006" key="4">
    <source>
        <dbReference type="Google" id="ProtNLM"/>
    </source>
</evidence>
<dbReference type="GeneID" id="94841370"/>
<evidence type="ECO:0000313" key="2">
    <source>
        <dbReference type="EMBL" id="OHT03379.1"/>
    </source>
</evidence>
<dbReference type="RefSeq" id="XP_068356515.1">
    <property type="nucleotide sequence ID" value="XM_068506666.1"/>
</dbReference>
<reference evidence="2" key="1">
    <citation type="submission" date="2016-10" db="EMBL/GenBank/DDBJ databases">
        <authorList>
            <person name="Benchimol M."/>
            <person name="Almeida L.G."/>
            <person name="Vasconcelos A.T."/>
            <person name="Perreira-Neves A."/>
            <person name="Rosa I.A."/>
            <person name="Tasca T."/>
            <person name="Bogo M.R."/>
            <person name="de Souza W."/>
        </authorList>
    </citation>
    <scope>NUCLEOTIDE SEQUENCE [LARGE SCALE GENOMIC DNA]</scope>
    <source>
        <strain evidence="2">K</strain>
    </source>
</reference>
<comment type="caution">
    <text evidence="2">The sequence shown here is derived from an EMBL/GenBank/DDBJ whole genome shotgun (WGS) entry which is preliminary data.</text>
</comment>
<feature type="signal peptide" evidence="1">
    <location>
        <begin position="1"/>
        <end position="17"/>
    </location>
</feature>
<dbReference type="SUPFAM" id="SSF51126">
    <property type="entry name" value="Pectin lyase-like"/>
    <property type="match status" value="1"/>
</dbReference>
<name>A0A1J4JWK0_9EUKA</name>
<dbReference type="Proteomes" id="UP000179807">
    <property type="component" value="Unassembled WGS sequence"/>
</dbReference>
<dbReference type="EMBL" id="MLAK01000829">
    <property type="protein sequence ID" value="OHT03379.1"/>
    <property type="molecule type" value="Genomic_DNA"/>
</dbReference>
<proteinExistence type="predicted"/>
<accession>A0A1J4JWK0</accession>
<feature type="chain" id="PRO_5013334956" description="Right handed beta helix domain-containing protein" evidence="1">
    <location>
        <begin position="18"/>
        <end position="390"/>
    </location>
</feature>